<reference evidence="2" key="1">
    <citation type="submission" date="2020-09" db="EMBL/GenBank/DDBJ databases">
        <title>Genome-Enabled Discovery of Anthraquinone Biosynthesis in Senna tora.</title>
        <authorList>
            <person name="Kang S.-H."/>
            <person name="Pandey R.P."/>
            <person name="Lee C.-M."/>
            <person name="Sim J.-S."/>
            <person name="Jeong J.-T."/>
            <person name="Choi B.-S."/>
            <person name="Jung M."/>
            <person name="Ginzburg D."/>
            <person name="Zhao K."/>
            <person name="Won S.Y."/>
            <person name="Oh T.-J."/>
            <person name="Yu Y."/>
            <person name="Kim N.-H."/>
            <person name="Lee O.R."/>
            <person name="Lee T.-H."/>
            <person name="Bashyal P."/>
            <person name="Kim T.-S."/>
            <person name="Lee W.-H."/>
            <person name="Kawkins C."/>
            <person name="Kim C.-K."/>
            <person name="Kim J.S."/>
            <person name="Ahn B.O."/>
            <person name="Rhee S.Y."/>
            <person name="Sohng J.K."/>
        </authorList>
    </citation>
    <scope>NUCLEOTIDE SEQUENCE</scope>
    <source>
        <tissue evidence="2">Leaf</tissue>
    </source>
</reference>
<feature type="compositionally biased region" description="Basic and acidic residues" evidence="1">
    <location>
        <begin position="220"/>
        <end position="229"/>
    </location>
</feature>
<organism evidence="2 3">
    <name type="scientific">Senna tora</name>
    <dbReference type="NCBI Taxonomy" id="362788"/>
    <lineage>
        <taxon>Eukaryota</taxon>
        <taxon>Viridiplantae</taxon>
        <taxon>Streptophyta</taxon>
        <taxon>Embryophyta</taxon>
        <taxon>Tracheophyta</taxon>
        <taxon>Spermatophyta</taxon>
        <taxon>Magnoliopsida</taxon>
        <taxon>eudicotyledons</taxon>
        <taxon>Gunneridae</taxon>
        <taxon>Pentapetalae</taxon>
        <taxon>rosids</taxon>
        <taxon>fabids</taxon>
        <taxon>Fabales</taxon>
        <taxon>Fabaceae</taxon>
        <taxon>Caesalpinioideae</taxon>
        <taxon>Cassia clade</taxon>
        <taxon>Senna</taxon>
    </lineage>
</organism>
<comment type="caution">
    <text evidence="2">The sequence shown here is derived from an EMBL/GenBank/DDBJ whole genome shotgun (WGS) entry which is preliminary data.</text>
</comment>
<evidence type="ECO:0000313" key="2">
    <source>
        <dbReference type="EMBL" id="KAF7821287.1"/>
    </source>
</evidence>
<dbReference type="EMBL" id="JAAIUW010000008">
    <property type="protein sequence ID" value="KAF7821287.1"/>
    <property type="molecule type" value="Genomic_DNA"/>
</dbReference>
<name>A0A834WFY1_9FABA</name>
<evidence type="ECO:0000256" key="1">
    <source>
        <dbReference type="SAM" id="MobiDB-lite"/>
    </source>
</evidence>
<dbReference type="Proteomes" id="UP000634136">
    <property type="component" value="Unassembled WGS sequence"/>
</dbReference>
<feature type="region of interest" description="Disordered" evidence="1">
    <location>
        <begin position="206"/>
        <end position="243"/>
    </location>
</feature>
<evidence type="ECO:0000313" key="3">
    <source>
        <dbReference type="Proteomes" id="UP000634136"/>
    </source>
</evidence>
<gene>
    <name evidence="2" type="ORF">G2W53_026742</name>
</gene>
<proteinExistence type="predicted"/>
<accession>A0A834WFY1</accession>
<dbReference type="AlphaFoldDB" id="A0A834WFY1"/>
<keyword evidence="3" id="KW-1185">Reference proteome</keyword>
<protein>
    <submittedName>
        <fullName evidence="2">Uncharacterized protein</fullName>
    </submittedName>
</protein>
<sequence>MPDISDAVGLPKYSRLSSNSKYRIMTDWVQDAIGYSLFSFLFPLKFESLWWFSFEGLGKSILSGVIVSSEDYLRLQLERKLPGSTKGFSLGFSLVGPYLDKSILDKPEGSFEFYLYTIQEGFVQCPFFEFEIRVLNYLCIAPSMTSPNSWLLLGGFQALCNRFFFLHLSFYSLSSMASSYSAVDPIVHVMDPEVEATIVASYSANKESPSAAIVSPSSDSGRRPWKEAAEGPTFGNKEATVAS</sequence>
<dbReference type="OrthoDB" id="1434603at2759"/>